<dbReference type="EMBL" id="BLLK01000040">
    <property type="protein sequence ID" value="GFH50484.1"/>
    <property type="molecule type" value="Genomic_DNA"/>
</dbReference>
<gene>
    <name evidence="1" type="ORF">CTEN210_06960</name>
</gene>
<accession>A0AAD3CRH2</accession>
<keyword evidence="2" id="KW-1185">Reference proteome</keyword>
<dbReference type="Gene3D" id="3.80.10.10">
    <property type="entry name" value="Ribonuclease Inhibitor"/>
    <property type="match status" value="1"/>
</dbReference>
<dbReference type="Proteomes" id="UP001054902">
    <property type="component" value="Unassembled WGS sequence"/>
</dbReference>
<evidence type="ECO:0000313" key="2">
    <source>
        <dbReference type="Proteomes" id="UP001054902"/>
    </source>
</evidence>
<dbReference type="InterPro" id="IPR032675">
    <property type="entry name" value="LRR_dom_sf"/>
</dbReference>
<comment type="caution">
    <text evidence="1">The sequence shown here is derived from an EMBL/GenBank/DDBJ whole genome shotgun (WGS) entry which is preliminary data.</text>
</comment>
<dbReference type="Pfam" id="PF13306">
    <property type="entry name" value="LRR_5"/>
    <property type="match status" value="1"/>
</dbReference>
<organism evidence="1 2">
    <name type="scientific">Chaetoceros tenuissimus</name>
    <dbReference type="NCBI Taxonomy" id="426638"/>
    <lineage>
        <taxon>Eukaryota</taxon>
        <taxon>Sar</taxon>
        <taxon>Stramenopiles</taxon>
        <taxon>Ochrophyta</taxon>
        <taxon>Bacillariophyta</taxon>
        <taxon>Coscinodiscophyceae</taxon>
        <taxon>Chaetocerotophycidae</taxon>
        <taxon>Chaetocerotales</taxon>
        <taxon>Chaetocerotaceae</taxon>
        <taxon>Chaetoceros</taxon>
    </lineage>
</organism>
<sequence length="303" mass="35329">MDIPELVVATFTWKDKSCVYKTYIYTNSKGEQLKTLYYDGVNSIPGTTVFNAHQDIQRATPHFRRPNDWIDPVIPNIQEERASWRRIHIPSTVTNIHNAAFYQCRNVLEVVFENEEESQLQRIGQNAFNGCGVKRIKFPRHVNFKIGANAFWNSHLESVFLPENCVSVAPGCFFFSNALKIVHFHPTLELGSMNDQSDARFGNCRHFRPIDNGHMNGVWNQNIDIILRIKHNRYELHRNCTRENPSIEVIVDSMVENNMNELRSEDLFHASAVEYLSTNPYKEEQFEMKVIKKYILRMMGEVE</sequence>
<reference evidence="1 2" key="1">
    <citation type="journal article" date="2021" name="Sci. Rep.">
        <title>The genome of the diatom Chaetoceros tenuissimus carries an ancient integrated fragment of an extant virus.</title>
        <authorList>
            <person name="Hongo Y."/>
            <person name="Kimura K."/>
            <person name="Takaki Y."/>
            <person name="Yoshida Y."/>
            <person name="Baba S."/>
            <person name="Kobayashi G."/>
            <person name="Nagasaki K."/>
            <person name="Hano T."/>
            <person name="Tomaru Y."/>
        </authorList>
    </citation>
    <scope>NUCLEOTIDE SEQUENCE [LARGE SCALE GENOMIC DNA]</scope>
    <source>
        <strain evidence="1 2">NIES-3715</strain>
    </source>
</reference>
<name>A0AAD3CRH2_9STRA</name>
<dbReference type="InterPro" id="IPR026906">
    <property type="entry name" value="LRR_5"/>
</dbReference>
<proteinExistence type="predicted"/>
<evidence type="ECO:0000313" key="1">
    <source>
        <dbReference type="EMBL" id="GFH50484.1"/>
    </source>
</evidence>
<protein>
    <submittedName>
        <fullName evidence="1">Uncharacterized protein</fullName>
    </submittedName>
</protein>
<dbReference type="AlphaFoldDB" id="A0AAD3CRH2"/>